<name>A0ACD0NWK9_9BASI</name>
<keyword evidence="2" id="KW-1185">Reference proteome</keyword>
<reference evidence="1 2" key="1">
    <citation type="journal article" date="2018" name="Mol. Biol. Evol.">
        <title>Broad Genomic Sampling Reveals a Smut Pathogenic Ancestry of the Fungal Clade Ustilaginomycotina.</title>
        <authorList>
            <person name="Kijpornyongpan T."/>
            <person name="Mondo S.J."/>
            <person name="Barry K."/>
            <person name="Sandor L."/>
            <person name="Lee J."/>
            <person name="Lipzen A."/>
            <person name="Pangilinan J."/>
            <person name="LaButti K."/>
            <person name="Hainaut M."/>
            <person name="Henrissat B."/>
            <person name="Grigoriev I.V."/>
            <person name="Spatafora J.W."/>
            <person name="Aime M.C."/>
        </authorList>
    </citation>
    <scope>NUCLEOTIDE SEQUENCE [LARGE SCALE GENOMIC DNA]</scope>
    <source>
        <strain evidence="1 2">SA 807</strain>
    </source>
</reference>
<evidence type="ECO:0000313" key="2">
    <source>
        <dbReference type="Proteomes" id="UP000245626"/>
    </source>
</evidence>
<dbReference type="EMBL" id="KZ819967">
    <property type="protein sequence ID" value="PWN50115.1"/>
    <property type="molecule type" value="Genomic_DNA"/>
</dbReference>
<proteinExistence type="predicted"/>
<evidence type="ECO:0000313" key="1">
    <source>
        <dbReference type="EMBL" id="PWN50115.1"/>
    </source>
</evidence>
<sequence length="199" mass="22399">MNWINRVLNPSAPFPTRALSGNQLPKFPLLLAKARAIRQLWARADGGRFDDQSKSKGRTGLLALNRSPSNWPQWLVCGCGCVCMCFIHLDARGHEKSERGHPFVLSKGITPTSSLCLFSYSTRLLNQDLHSVHRFARDSGRSSLHVSQSFSFHLFFSLSARVRSEPIRSVSSHELTQNDTEEGNRGKKFSNNKFIIDRA</sequence>
<accession>A0ACD0NWK9</accession>
<gene>
    <name evidence="1" type="ORF">IE53DRAFT_110427</name>
</gene>
<protein>
    <submittedName>
        <fullName evidence="1">Uncharacterized protein</fullName>
    </submittedName>
</protein>
<organism evidence="1 2">
    <name type="scientific">Violaceomyces palustris</name>
    <dbReference type="NCBI Taxonomy" id="1673888"/>
    <lineage>
        <taxon>Eukaryota</taxon>
        <taxon>Fungi</taxon>
        <taxon>Dikarya</taxon>
        <taxon>Basidiomycota</taxon>
        <taxon>Ustilaginomycotina</taxon>
        <taxon>Ustilaginomycetes</taxon>
        <taxon>Violaceomycetales</taxon>
        <taxon>Violaceomycetaceae</taxon>
        <taxon>Violaceomyces</taxon>
    </lineage>
</organism>
<dbReference type="Proteomes" id="UP000245626">
    <property type="component" value="Unassembled WGS sequence"/>
</dbReference>